<keyword evidence="3" id="KW-0238">DNA-binding</keyword>
<dbReference type="GO" id="GO:0003677">
    <property type="term" value="F:DNA binding"/>
    <property type="evidence" value="ECO:0007669"/>
    <property type="project" value="UniProtKB-KW"/>
</dbReference>
<proteinExistence type="predicted"/>
<dbReference type="InterPro" id="IPR007630">
    <property type="entry name" value="RNA_pol_sigma70_r4"/>
</dbReference>
<evidence type="ECO:0000256" key="3">
    <source>
        <dbReference type="ARBA" id="ARBA00023125"/>
    </source>
</evidence>
<evidence type="ECO:0000313" key="8">
    <source>
        <dbReference type="EMBL" id="MBO1804317.1"/>
    </source>
</evidence>
<dbReference type="SUPFAM" id="SSF88946">
    <property type="entry name" value="Sigma2 domain of RNA polymerase sigma factors"/>
    <property type="match status" value="1"/>
</dbReference>
<feature type="domain" description="RNA polymerase sigma-70 region 4" evidence="7">
    <location>
        <begin position="246"/>
        <end position="295"/>
    </location>
</feature>
<keyword evidence="2" id="KW-0731">Sigma factor</keyword>
<feature type="domain" description="RNA polymerase sigma-70 region 2" evidence="6">
    <location>
        <begin position="81"/>
        <end position="147"/>
    </location>
</feature>
<protein>
    <submittedName>
        <fullName evidence="8">Sigma-70 family RNA polymerase sigma factor</fullName>
    </submittedName>
</protein>
<evidence type="ECO:0000256" key="4">
    <source>
        <dbReference type="ARBA" id="ARBA00023163"/>
    </source>
</evidence>
<gene>
    <name evidence="8" type="ORF">J4H91_03165</name>
</gene>
<organism evidence="8 9">
    <name type="scientific">Leucobacter ruminantium</name>
    <dbReference type="NCBI Taxonomy" id="1289170"/>
    <lineage>
        <taxon>Bacteria</taxon>
        <taxon>Bacillati</taxon>
        <taxon>Actinomycetota</taxon>
        <taxon>Actinomycetes</taxon>
        <taxon>Micrococcales</taxon>
        <taxon>Microbacteriaceae</taxon>
        <taxon>Leucobacter</taxon>
    </lineage>
</organism>
<dbReference type="RefSeq" id="WP_208044808.1">
    <property type="nucleotide sequence ID" value="NZ_JAGDYL010000004.1"/>
</dbReference>
<evidence type="ECO:0000313" key="9">
    <source>
        <dbReference type="Proteomes" id="UP000664398"/>
    </source>
</evidence>
<dbReference type="InterPro" id="IPR014284">
    <property type="entry name" value="RNA_pol_sigma-70_dom"/>
</dbReference>
<dbReference type="Pfam" id="PF04545">
    <property type="entry name" value="Sigma70_r4"/>
    <property type="match status" value="1"/>
</dbReference>
<dbReference type="InterPro" id="IPR013324">
    <property type="entry name" value="RNA_pol_sigma_r3/r4-like"/>
</dbReference>
<dbReference type="InterPro" id="IPR007627">
    <property type="entry name" value="RNA_pol_sigma70_r2"/>
</dbReference>
<dbReference type="Gene3D" id="1.10.10.10">
    <property type="entry name" value="Winged helix-like DNA-binding domain superfamily/Winged helix DNA-binding domain"/>
    <property type="match status" value="2"/>
</dbReference>
<dbReference type="PANTHER" id="PTHR30385:SF4">
    <property type="entry name" value="RNA POLYMERASE SIGMA-E FACTOR"/>
    <property type="match status" value="1"/>
</dbReference>
<dbReference type="EMBL" id="JAGDYL010000004">
    <property type="protein sequence ID" value="MBO1804317.1"/>
    <property type="molecule type" value="Genomic_DNA"/>
</dbReference>
<keyword evidence="4" id="KW-0804">Transcription</keyword>
<evidence type="ECO:0000256" key="1">
    <source>
        <dbReference type="ARBA" id="ARBA00023015"/>
    </source>
</evidence>
<dbReference type="NCBIfam" id="TIGR02937">
    <property type="entry name" value="sigma70-ECF"/>
    <property type="match status" value="1"/>
</dbReference>
<dbReference type="Gene3D" id="1.20.120.1810">
    <property type="match status" value="1"/>
</dbReference>
<evidence type="ECO:0000259" key="7">
    <source>
        <dbReference type="Pfam" id="PF04545"/>
    </source>
</evidence>
<dbReference type="InterPro" id="IPR000943">
    <property type="entry name" value="RNA_pol_sigma70"/>
</dbReference>
<dbReference type="AlphaFoldDB" id="A0A939LXP5"/>
<sequence length="310" mass="33254">MTVLSAAPAGRRAATTAQVAGTPARSGPPPGTSARLARARLPWAPRSAHAAHDARMEALLAAAASASDPARRRIHQRVTAEYLSLADAVANRFRTVADDIDDVRQAAYLGLAKAVRRFDPGQGSGFAAFAVPTISGEIKRHLRDYSWSVRPPRALQELTGELSDCASRLAQQLGREPTLAELACAVKRPRRIVAAAARCQLARTALSLDSTAHDGEDSSSEPLGALRPYEPAFEPRADALLVLMDAMQALTADERRIVRLRFAEDLTQAQIASDLGVSQMQVSRLLSRILAVLRERLLAVGVRGSAAFEE</sequence>
<evidence type="ECO:0000256" key="2">
    <source>
        <dbReference type="ARBA" id="ARBA00023082"/>
    </source>
</evidence>
<dbReference type="InterPro" id="IPR013325">
    <property type="entry name" value="RNA_pol_sigma_r2"/>
</dbReference>
<accession>A0A939LXP5</accession>
<name>A0A939LXP5_9MICO</name>
<evidence type="ECO:0000259" key="6">
    <source>
        <dbReference type="Pfam" id="PF04542"/>
    </source>
</evidence>
<dbReference type="Pfam" id="PF04542">
    <property type="entry name" value="Sigma70_r2"/>
    <property type="match status" value="1"/>
</dbReference>
<dbReference type="GO" id="GO:0006352">
    <property type="term" value="P:DNA-templated transcription initiation"/>
    <property type="evidence" value="ECO:0007669"/>
    <property type="project" value="InterPro"/>
</dbReference>
<dbReference type="GO" id="GO:0016987">
    <property type="term" value="F:sigma factor activity"/>
    <property type="evidence" value="ECO:0007669"/>
    <property type="project" value="UniProtKB-KW"/>
</dbReference>
<dbReference type="CDD" id="cd06171">
    <property type="entry name" value="Sigma70_r4"/>
    <property type="match status" value="1"/>
</dbReference>
<comment type="caution">
    <text evidence="8">The sequence shown here is derived from an EMBL/GenBank/DDBJ whole genome shotgun (WGS) entry which is preliminary data.</text>
</comment>
<dbReference type="SUPFAM" id="SSF88659">
    <property type="entry name" value="Sigma3 and sigma4 domains of RNA polymerase sigma factors"/>
    <property type="match status" value="2"/>
</dbReference>
<dbReference type="InterPro" id="IPR036388">
    <property type="entry name" value="WH-like_DNA-bd_sf"/>
</dbReference>
<keyword evidence="1" id="KW-0805">Transcription regulation</keyword>
<dbReference type="PANTHER" id="PTHR30385">
    <property type="entry name" value="SIGMA FACTOR F FLAGELLAR"/>
    <property type="match status" value="1"/>
</dbReference>
<dbReference type="PRINTS" id="PR00046">
    <property type="entry name" value="SIGMA70FCT"/>
</dbReference>
<evidence type="ECO:0000256" key="5">
    <source>
        <dbReference type="SAM" id="MobiDB-lite"/>
    </source>
</evidence>
<dbReference type="Proteomes" id="UP000664398">
    <property type="component" value="Unassembled WGS sequence"/>
</dbReference>
<keyword evidence="9" id="KW-1185">Reference proteome</keyword>
<feature type="compositionally biased region" description="Low complexity" evidence="5">
    <location>
        <begin position="1"/>
        <end position="17"/>
    </location>
</feature>
<reference evidence="8" key="1">
    <citation type="submission" date="2021-03" db="EMBL/GenBank/DDBJ databases">
        <title>Leucobacter chromiisoli sp. nov., isolated from chromium-containing soil of chemical plant.</title>
        <authorList>
            <person name="Xu Z."/>
        </authorList>
    </citation>
    <scope>NUCLEOTIDE SEQUENCE</scope>
    <source>
        <strain evidence="8">A2</strain>
    </source>
</reference>
<feature type="region of interest" description="Disordered" evidence="5">
    <location>
        <begin position="1"/>
        <end position="34"/>
    </location>
</feature>